<keyword evidence="3" id="KW-1185">Reference proteome</keyword>
<evidence type="ECO:0000256" key="1">
    <source>
        <dbReference type="SAM" id="MobiDB-lite"/>
    </source>
</evidence>
<dbReference type="InterPro" id="IPR036770">
    <property type="entry name" value="Ankyrin_rpt-contain_sf"/>
</dbReference>
<evidence type="ECO:0008006" key="4">
    <source>
        <dbReference type="Google" id="ProtNLM"/>
    </source>
</evidence>
<dbReference type="InterPro" id="IPR052050">
    <property type="entry name" value="SecEffector_AnkRepeat"/>
</dbReference>
<feature type="region of interest" description="Disordered" evidence="1">
    <location>
        <begin position="481"/>
        <end position="518"/>
    </location>
</feature>
<dbReference type="SUPFAM" id="SSF48403">
    <property type="entry name" value="Ankyrin repeat"/>
    <property type="match status" value="1"/>
</dbReference>
<dbReference type="Proteomes" id="UP000316726">
    <property type="component" value="Chromosome 16"/>
</dbReference>
<dbReference type="OrthoDB" id="548461at2759"/>
<protein>
    <recommendedName>
        <fullName evidence="4">F-box domain-containing protein</fullName>
    </recommendedName>
</protein>
<proteinExistence type="predicted"/>
<reference evidence="2 3" key="1">
    <citation type="submission" date="2018-07" db="EMBL/GenBank/DDBJ databases">
        <title>The complete nuclear genome of the prasinophyte Chloropicon primus (CCMP1205).</title>
        <authorList>
            <person name="Pombert J.-F."/>
            <person name="Otis C."/>
            <person name="Turmel M."/>
            <person name="Lemieux C."/>
        </authorList>
    </citation>
    <scope>NUCLEOTIDE SEQUENCE [LARGE SCALE GENOMIC DNA]</scope>
    <source>
        <strain evidence="2 3">CCMP1205</strain>
    </source>
</reference>
<accession>A0A5B8MYX5</accession>
<sequence>MAKKKRTKEKKKRSEITKVVTREESERQRREGKKALEVLPGTAWLRIANQLDPYDRIAFGLTCKTFLVAVRAANPKKEKALRTDLRNKTLSKRIPCFSFGWYYWVYLSFKVAKGAPTAKRYDCCDHLYDADLMRVAAFQGSLEVIKWLRSQGVSLDIGKRGCQAQAAAGGHIEVLKWLRNKGCMLDEWSCEYSALEGQLHVLQWLRSQTPPCPWSKTTCAFAASEGHLDVLKWLRSQSPPCPWDGMTCSRAAYGGHLHVLQWVRSQNPPCPWDPIDTHGRAVHGGRVEVLKWLRSQDLPGDCDGDTCYIAARDGQLHVLEWARSLNPPLPWGAVTCRMAARDGHLHILQWARSQDPPCPWDSYVCGYAAGEGRVDVLQWLRSQDPPCPWDSRVCYFAAATGHLDVLKWLRSQDPPCPWSMHSCEEAAKGGYLEILQWLRSHDPPCPWDPEECRKKAQHHQHIVQWIEEGQRQDGDLATDLDKEAQDGGWNANSSASGKGVGASNEESTGSRKVPFSPCNPSLAKHAITRKGNIFVGSSSPYDADRSEFLNRKELDESKRLGPSPFAPNSASQAKTMISVNYYLNSPDTYTKLTDKKVITERIAKNSKMFKDWYDTKRRTI</sequence>
<evidence type="ECO:0000313" key="3">
    <source>
        <dbReference type="Proteomes" id="UP000316726"/>
    </source>
</evidence>
<dbReference type="PANTHER" id="PTHR46586:SF3">
    <property type="entry name" value="ANKYRIN REPEAT-CONTAINING PROTEIN"/>
    <property type="match status" value="1"/>
</dbReference>
<dbReference type="EMBL" id="CP031049">
    <property type="protein sequence ID" value="QDZ25256.1"/>
    <property type="molecule type" value="Genomic_DNA"/>
</dbReference>
<dbReference type="AlphaFoldDB" id="A0A5B8MYX5"/>
<dbReference type="STRING" id="1764295.A0A5B8MYX5"/>
<name>A0A5B8MYX5_9CHLO</name>
<dbReference type="PANTHER" id="PTHR46586">
    <property type="entry name" value="ANKYRIN REPEAT-CONTAINING PROTEIN"/>
    <property type="match status" value="1"/>
</dbReference>
<organism evidence="2 3">
    <name type="scientific">Chloropicon primus</name>
    <dbReference type="NCBI Taxonomy" id="1764295"/>
    <lineage>
        <taxon>Eukaryota</taxon>
        <taxon>Viridiplantae</taxon>
        <taxon>Chlorophyta</taxon>
        <taxon>Chloropicophyceae</taxon>
        <taxon>Chloropicales</taxon>
        <taxon>Chloropicaceae</taxon>
        <taxon>Chloropicon</taxon>
    </lineage>
</organism>
<feature type="compositionally biased region" description="Basic residues" evidence="1">
    <location>
        <begin position="1"/>
        <end position="11"/>
    </location>
</feature>
<evidence type="ECO:0000313" key="2">
    <source>
        <dbReference type="EMBL" id="QDZ25256.1"/>
    </source>
</evidence>
<feature type="region of interest" description="Disordered" evidence="1">
    <location>
        <begin position="1"/>
        <end position="27"/>
    </location>
</feature>
<feature type="compositionally biased region" description="Basic and acidic residues" evidence="1">
    <location>
        <begin position="12"/>
        <end position="27"/>
    </location>
</feature>
<gene>
    <name evidence="2" type="ORF">A3770_16p77740</name>
</gene>
<dbReference type="Gene3D" id="1.25.40.20">
    <property type="entry name" value="Ankyrin repeat-containing domain"/>
    <property type="match status" value="1"/>
</dbReference>